<evidence type="ECO:0000256" key="9">
    <source>
        <dbReference type="SAM" id="Phobius"/>
    </source>
</evidence>
<keyword evidence="9" id="KW-0472">Membrane</keyword>
<dbReference type="InterPro" id="IPR004358">
    <property type="entry name" value="Sig_transdc_His_kin-like_C"/>
</dbReference>
<keyword evidence="12" id="KW-1185">Reference proteome</keyword>
<dbReference type="PROSITE" id="PS50109">
    <property type="entry name" value="HIS_KIN"/>
    <property type="match status" value="1"/>
</dbReference>
<dbReference type="Gene3D" id="1.10.287.130">
    <property type="match status" value="1"/>
</dbReference>
<sequence length="619" mass="69813">MSIPKPGPRLLWALLFFFIINDATAQSAQMWKERAQLPYIKDSIALIDAMNRVGLLYQAKNVDSCFYFGLKAKALSQQMHYLKGETDADNVIAIAFSYRGLIREALSLYSSALANYQRMRDTANIVQMLMNTALVYAQVDTLKSRAYFHQAIAMGSQLKQDSIMSILFANYCICVPSLSTDSIHYYLDKSRAIALRYKLDWISVLIMQMQADVLTGQGSKEALPLLKECLDKSRQLNNEVFEINALAGIGSYYEQSAPDSALKYYYQAYEVVQKSGYTTMMVSGATPILAAAKRTGNPANISRAQELLENALTKENANLKNFIGDYVKYNNIEEANKLLAVSNHNKQSKIWLLISICIACALLAIFIYRQYRVSNQLNKKIMEQNNDLQTTLTALEQSQEDNTRIMKVVAHDLRNPVGAMTTIATMLLEEGAQSPDNQIMLDLIKTSGEHSMEMVDNLLMMHSRSEELKKEKADIYDMLRYCVDLLQFKAENKKQHIHLGAPRVTLPINREKIWRVMSNLITNAIKFSPDGADIFVQMEEKSGEVVITVKDNGIGIPDNMHDKIFQMFTTTRRKGTAGEHSFGLGLAISKQIVEAHKGRIWYESQPGYGTTFFVALPTT</sequence>
<evidence type="ECO:0000256" key="1">
    <source>
        <dbReference type="ARBA" id="ARBA00000085"/>
    </source>
</evidence>
<dbReference type="Pfam" id="PF02518">
    <property type="entry name" value="HATPase_c"/>
    <property type="match status" value="1"/>
</dbReference>
<keyword evidence="7" id="KW-0067">ATP-binding</keyword>
<dbReference type="InterPro" id="IPR003594">
    <property type="entry name" value="HATPase_dom"/>
</dbReference>
<evidence type="ECO:0000256" key="5">
    <source>
        <dbReference type="ARBA" id="ARBA00022741"/>
    </source>
</evidence>
<evidence type="ECO:0000256" key="3">
    <source>
        <dbReference type="ARBA" id="ARBA00022553"/>
    </source>
</evidence>
<name>A0A561PP58_9BACT</name>
<keyword evidence="9" id="KW-0812">Transmembrane</keyword>
<dbReference type="InterPro" id="IPR036097">
    <property type="entry name" value="HisK_dim/P_sf"/>
</dbReference>
<dbReference type="OrthoDB" id="1301080at2"/>
<feature type="domain" description="Histidine kinase" evidence="10">
    <location>
        <begin position="408"/>
        <end position="619"/>
    </location>
</feature>
<dbReference type="EMBL" id="VIWO01000005">
    <property type="protein sequence ID" value="TWF39890.1"/>
    <property type="molecule type" value="Genomic_DNA"/>
</dbReference>
<dbReference type="Proteomes" id="UP000320811">
    <property type="component" value="Unassembled WGS sequence"/>
</dbReference>
<keyword evidence="3" id="KW-0597">Phosphoprotein</keyword>
<dbReference type="InterPro" id="IPR011990">
    <property type="entry name" value="TPR-like_helical_dom_sf"/>
</dbReference>
<dbReference type="PANTHER" id="PTHR42878">
    <property type="entry name" value="TWO-COMPONENT HISTIDINE KINASE"/>
    <property type="match status" value="1"/>
</dbReference>
<dbReference type="Gene3D" id="1.25.40.10">
    <property type="entry name" value="Tetratricopeptide repeat domain"/>
    <property type="match status" value="2"/>
</dbReference>
<protein>
    <recommendedName>
        <fullName evidence="2">histidine kinase</fullName>
        <ecNumber evidence="2">2.7.13.3</ecNumber>
    </recommendedName>
</protein>
<evidence type="ECO:0000313" key="12">
    <source>
        <dbReference type="Proteomes" id="UP000320811"/>
    </source>
</evidence>
<dbReference type="SUPFAM" id="SSF47384">
    <property type="entry name" value="Homodimeric domain of signal transducing histidine kinase"/>
    <property type="match status" value="1"/>
</dbReference>
<evidence type="ECO:0000256" key="4">
    <source>
        <dbReference type="ARBA" id="ARBA00022679"/>
    </source>
</evidence>
<gene>
    <name evidence="11" type="ORF">FHW36_105330</name>
</gene>
<dbReference type="PANTHER" id="PTHR42878:SF7">
    <property type="entry name" value="SENSOR HISTIDINE KINASE GLRK"/>
    <property type="match status" value="1"/>
</dbReference>
<evidence type="ECO:0000256" key="7">
    <source>
        <dbReference type="ARBA" id="ARBA00022840"/>
    </source>
</evidence>
<dbReference type="SUPFAM" id="SSF55874">
    <property type="entry name" value="ATPase domain of HSP90 chaperone/DNA topoisomerase II/histidine kinase"/>
    <property type="match status" value="1"/>
</dbReference>
<evidence type="ECO:0000256" key="6">
    <source>
        <dbReference type="ARBA" id="ARBA00022777"/>
    </source>
</evidence>
<evidence type="ECO:0000256" key="8">
    <source>
        <dbReference type="ARBA" id="ARBA00023012"/>
    </source>
</evidence>
<dbReference type="Pfam" id="PF00512">
    <property type="entry name" value="HisKA"/>
    <property type="match status" value="1"/>
</dbReference>
<accession>A0A561PP58</accession>
<comment type="caution">
    <text evidence="11">The sequence shown here is derived from an EMBL/GenBank/DDBJ whole genome shotgun (WGS) entry which is preliminary data.</text>
</comment>
<feature type="transmembrane region" description="Helical" evidence="9">
    <location>
        <begin position="350"/>
        <end position="368"/>
    </location>
</feature>
<dbReference type="SMART" id="SM00387">
    <property type="entry name" value="HATPase_c"/>
    <property type="match status" value="1"/>
</dbReference>
<dbReference type="GO" id="GO:0000156">
    <property type="term" value="F:phosphorelay response regulator activity"/>
    <property type="evidence" value="ECO:0007669"/>
    <property type="project" value="TreeGrafter"/>
</dbReference>
<dbReference type="InterPro" id="IPR050351">
    <property type="entry name" value="BphY/WalK/GraS-like"/>
</dbReference>
<dbReference type="CDD" id="cd00075">
    <property type="entry name" value="HATPase"/>
    <property type="match status" value="1"/>
</dbReference>
<dbReference type="InterPro" id="IPR003661">
    <property type="entry name" value="HisK_dim/P_dom"/>
</dbReference>
<dbReference type="GO" id="GO:0000155">
    <property type="term" value="F:phosphorelay sensor kinase activity"/>
    <property type="evidence" value="ECO:0007669"/>
    <property type="project" value="InterPro"/>
</dbReference>
<evidence type="ECO:0000259" key="10">
    <source>
        <dbReference type="PROSITE" id="PS50109"/>
    </source>
</evidence>
<organism evidence="11 12">
    <name type="scientific">Chitinophaga polysaccharea</name>
    <dbReference type="NCBI Taxonomy" id="1293035"/>
    <lineage>
        <taxon>Bacteria</taxon>
        <taxon>Pseudomonadati</taxon>
        <taxon>Bacteroidota</taxon>
        <taxon>Chitinophagia</taxon>
        <taxon>Chitinophagales</taxon>
        <taxon>Chitinophagaceae</taxon>
        <taxon>Chitinophaga</taxon>
    </lineage>
</organism>
<dbReference type="GO" id="GO:0005524">
    <property type="term" value="F:ATP binding"/>
    <property type="evidence" value="ECO:0007669"/>
    <property type="project" value="UniProtKB-KW"/>
</dbReference>
<evidence type="ECO:0000256" key="2">
    <source>
        <dbReference type="ARBA" id="ARBA00012438"/>
    </source>
</evidence>
<dbReference type="SUPFAM" id="SSF48452">
    <property type="entry name" value="TPR-like"/>
    <property type="match status" value="1"/>
</dbReference>
<keyword evidence="5" id="KW-0547">Nucleotide-binding</keyword>
<reference evidence="11 12" key="1">
    <citation type="submission" date="2019-06" db="EMBL/GenBank/DDBJ databases">
        <title>Sorghum-associated microbial communities from plants grown in Nebraska, USA.</title>
        <authorList>
            <person name="Schachtman D."/>
        </authorList>
    </citation>
    <scope>NUCLEOTIDE SEQUENCE [LARGE SCALE GENOMIC DNA]</scope>
    <source>
        <strain evidence="11 12">1209</strain>
    </source>
</reference>
<keyword evidence="6 11" id="KW-0418">Kinase</keyword>
<dbReference type="PRINTS" id="PR00344">
    <property type="entry name" value="BCTRLSENSOR"/>
</dbReference>
<comment type="catalytic activity">
    <reaction evidence="1">
        <text>ATP + protein L-histidine = ADP + protein N-phospho-L-histidine.</text>
        <dbReference type="EC" id="2.7.13.3"/>
    </reaction>
</comment>
<dbReference type="AlphaFoldDB" id="A0A561PP58"/>
<dbReference type="SMART" id="SM00388">
    <property type="entry name" value="HisKA"/>
    <property type="match status" value="1"/>
</dbReference>
<keyword evidence="8" id="KW-0902">Two-component regulatory system</keyword>
<dbReference type="Gene3D" id="3.30.565.10">
    <property type="entry name" value="Histidine kinase-like ATPase, C-terminal domain"/>
    <property type="match status" value="1"/>
</dbReference>
<dbReference type="GO" id="GO:0030295">
    <property type="term" value="F:protein kinase activator activity"/>
    <property type="evidence" value="ECO:0007669"/>
    <property type="project" value="TreeGrafter"/>
</dbReference>
<dbReference type="CDD" id="cd00082">
    <property type="entry name" value="HisKA"/>
    <property type="match status" value="1"/>
</dbReference>
<keyword evidence="4" id="KW-0808">Transferase</keyword>
<dbReference type="GO" id="GO:0007234">
    <property type="term" value="P:osmosensory signaling via phosphorelay pathway"/>
    <property type="evidence" value="ECO:0007669"/>
    <property type="project" value="TreeGrafter"/>
</dbReference>
<dbReference type="InterPro" id="IPR005467">
    <property type="entry name" value="His_kinase_dom"/>
</dbReference>
<dbReference type="EC" id="2.7.13.3" evidence="2"/>
<dbReference type="RefSeq" id="WP_145671067.1">
    <property type="nucleotide sequence ID" value="NZ_VIWO01000005.1"/>
</dbReference>
<evidence type="ECO:0000313" key="11">
    <source>
        <dbReference type="EMBL" id="TWF39890.1"/>
    </source>
</evidence>
<dbReference type="InterPro" id="IPR036890">
    <property type="entry name" value="HATPase_C_sf"/>
</dbReference>
<dbReference type="FunFam" id="3.30.565.10:FF:000006">
    <property type="entry name" value="Sensor histidine kinase WalK"/>
    <property type="match status" value="1"/>
</dbReference>
<keyword evidence="9" id="KW-1133">Transmembrane helix</keyword>
<proteinExistence type="predicted"/>